<name>A0A6J7XEI0_9CAUD</name>
<reference evidence="4" key="1">
    <citation type="submission" date="2020-05" db="EMBL/GenBank/DDBJ databases">
        <authorList>
            <person name="Chiriac C."/>
            <person name="Salcher M."/>
            <person name="Ghai R."/>
            <person name="Kavagutti S V."/>
        </authorList>
    </citation>
    <scope>NUCLEOTIDE SEQUENCE</scope>
</reference>
<dbReference type="EMBL" id="LR797027">
    <property type="protein sequence ID" value="CAB4182826.1"/>
    <property type="molecule type" value="Genomic_DNA"/>
</dbReference>
<organism evidence="4">
    <name type="scientific">uncultured Caudovirales phage</name>
    <dbReference type="NCBI Taxonomy" id="2100421"/>
    <lineage>
        <taxon>Viruses</taxon>
        <taxon>Duplodnaviria</taxon>
        <taxon>Heunggongvirae</taxon>
        <taxon>Uroviricota</taxon>
        <taxon>Caudoviricetes</taxon>
        <taxon>Peduoviridae</taxon>
        <taxon>Maltschvirus</taxon>
        <taxon>Maltschvirus maltsch</taxon>
    </lineage>
</organism>
<feature type="compositionally biased region" description="Low complexity" evidence="1">
    <location>
        <begin position="48"/>
        <end position="78"/>
    </location>
</feature>
<sequence>MCDPVSISLAMTAAGSAAQAAGQSKARKAMDDARQAERIRQQGLQEGSNSLVSESLANASAASQNQQQSKATDARNAAYDAAQAAAPAALTPSNTSNAGDQKANSIVNTEAGQRSAAAHGYASQQGGAKAAMQGFNDLQKTDNIYNSRMLQKQGQIGNFMQGSAGVLPYEVEAAGHRGDSMKSIGDLLSLGGAAVGMGAGSGLFSPKVAADAAKTAASTGLFSSSGDAINGINNLNTQSNLLQTANPWLSPGTYNPYSNPFQTIKYIPLR</sequence>
<dbReference type="EMBL" id="LR798388">
    <property type="protein sequence ID" value="CAB5228255.1"/>
    <property type="molecule type" value="Genomic_DNA"/>
</dbReference>
<evidence type="ECO:0000256" key="1">
    <source>
        <dbReference type="SAM" id="MobiDB-lite"/>
    </source>
</evidence>
<feature type="compositionally biased region" description="Basic and acidic residues" evidence="1">
    <location>
        <begin position="28"/>
        <end position="40"/>
    </location>
</feature>
<accession>A0A6J7XEI0</accession>
<gene>
    <name evidence="2" type="ORF">UFOVP1086_25</name>
    <name evidence="3" type="ORF">UFOVP1440_25</name>
    <name evidence="4" type="ORF">UFOVP1533_25</name>
</gene>
<evidence type="ECO:0000313" key="3">
    <source>
        <dbReference type="EMBL" id="CAB4212653.1"/>
    </source>
</evidence>
<evidence type="ECO:0000313" key="2">
    <source>
        <dbReference type="EMBL" id="CAB4182826.1"/>
    </source>
</evidence>
<protein>
    <submittedName>
        <fullName evidence="4">Uncharacterized protein</fullName>
    </submittedName>
</protein>
<proteinExistence type="predicted"/>
<evidence type="ECO:0000313" key="4">
    <source>
        <dbReference type="EMBL" id="CAB5228255.1"/>
    </source>
</evidence>
<feature type="region of interest" description="Disordered" evidence="1">
    <location>
        <begin position="23"/>
        <end position="78"/>
    </location>
</feature>
<dbReference type="EMBL" id="LR797384">
    <property type="protein sequence ID" value="CAB4212653.1"/>
    <property type="molecule type" value="Genomic_DNA"/>
</dbReference>